<dbReference type="GO" id="GO:0005524">
    <property type="term" value="F:ATP binding"/>
    <property type="evidence" value="ECO:0007669"/>
    <property type="project" value="UniProtKB-KW"/>
</dbReference>
<evidence type="ECO:0000256" key="3">
    <source>
        <dbReference type="ARBA" id="ARBA00022695"/>
    </source>
</evidence>
<dbReference type="GO" id="GO:0046872">
    <property type="term" value="F:metal ion binding"/>
    <property type="evidence" value="ECO:0007669"/>
    <property type="project" value="UniProtKB-KW"/>
</dbReference>
<dbReference type="KEGG" id="fmr:Fuma_02861"/>
<dbReference type="Pfam" id="PF01966">
    <property type="entry name" value="HD"/>
    <property type="match status" value="1"/>
</dbReference>
<evidence type="ECO:0000313" key="11">
    <source>
        <dbReference type="EMBL" id="APZ93244.1"/>
    </source>
</evidence>
<accession>A0A1P8WGR8</accession>
<protein>
    <submittedName>
        <fullName evidence="11">Multifunctional CCA protein</fullName>
    </submittedName>
</protein>
<evidence type="ECO:0000256" key="1">
    <source>
        <dbReference type="ARBA" id="ARBA00022679"/>
    </source>
</evidence>
<organism evidence="11 12">
    <name type="scientific">Fuerstiella marisgermanici</name>
    <dbReference type="NCBI Taxonomy" id="1891926"/>
    <lineage>
        <taxon>Bacteria</taxon>
        <taxon>Pseudomonadati</taxon>
        <taxon>Planctomycetota</taxon>
        <taxon>Planctomycetia</taxon>
        <taxon>Planctomycetales</taxon>
        <taxon>Planctomycetaceae</taxon>
        <taxon>Fuerstiella</taxon>
    </lineage>
</organism>
<dbReference type="Gene3D" id="3.30.460.10">
    <property type="entry name" value="Beta Polymerase, domain 2"/>
    <property type="match status" value="1"/>
</dbReference>
<keyword evidence="8 9" id="KW-0694">RNA-binding</keyword>
<evidence type="ECO:0000256" key="4">
    <source>
        <dbReference type="ARBA" id="ARBA00022723"/>
    </source>
</evidence>
<dbReference type="Gene3D" id="1.10.3090.10">
    <property type="entry name" value="cca-adding enzyme, domain 2"/>
    <property type="match status" value="1"/>
</dbReference>
<dbReference type="InterPro" id="IPR003607">
    <property type="entry name" value="HD/PDEase_dom"/>
</dbReference>
<comment type="similarity">
    <text evidence="9">Belongs to the tRNA nucleotidyltransferase/poly(A) polymerase family.</text>
</comment>
<keyword evidence="7" id="KW-0460">Magnesium</keyword>
<keyword evidence="1 9" id="KW-0808">Transferase</keyword>
<dbReference type="InterPro" id="IPR050124">
    <property type="entry name" value="tRNA_CCA-adding_enzyme"/>
</dbReference>
<dbReference type="PROSITE" id="PS51831">
    <property type="entry name" value="HD"/>
    <property type="match status" value="1"/>
</dbReference>
<evidence type="ECO:0000256" key="8">
    <source>
        <dbReference type="ARBA" id="ARBA00022884"/>
    </source>
</evidence>
<evidence type="ECO:0000256" key="9">
    <source>
        <dbReference type="RuleBase" id="RU003953"/>
    </source>
</evidence>
<dbReference type="PANTHER" id="PTHR47545">
    <property type="entry name" value="MULTIFUNCTIONAL CCA PROTEIN"/>
    <property type="match status" value="1"/>
</dbReference>
<dbReference type="SUPFAM" id="SSF81301">
    <property type="entry name" value="Nucleotidyltransferase"/>
    <property type="match status" value="1"/>
</dbReference>
<dbReference type="InterPro" id="IPR043519">
    <property type="entry name" value="NT_sf"/>
</dbReference>
<evidence type="ECO:0000256" key="2">
    <source>
        <dbReference type="ARBA" id="ARBA00022694"/>
    </source>
</evidence>
<sequence length="452" mass="50117">MLSTIVNEIVQSGGRAFEVGGCVRDYILSLPCKDLDIEVFDLDADTLTAILEKFGRVDQVGASFGVIKLKANDGTEFDFTLPRRESKTGQGHRGFQVDVDHTMTLAEAAARRDYTLNAIYRCASNGEILDPHGGLADLNSKTLKATSPHFAEDPLRVLRGMQFAARFDMSIDSHTASLARSLRAEYSTLARERVWAEWHKWATRGRTPSCGLRLLESTGWLELYPELSALIDVPQDPEWHPEGDVWTHTQLVCDAAAAIADREELDEFDRTVLIFSALCHDLGKATTTKFVDGRWRARGHCEAGVPLTRRFLESIGCPESIIVVVEPLVAEHLAHANPAQSPKAVRRLSHRLGDATMVQLVHLVEADMNGRPPLPRGLPDSVRQMMEIAGKLNVQKSSPQPIILGRHLIALGHQPDVWFGDVLRACFEAQLDGDFESEAEGIRFLKKTLSNQ</sequence>
<dbReference type="STRING" id="1891926.Fuma_02861"/>
<dbReference type="SUPFAM" id="SSF81891">
    <property type="entry name" value="Poly A polymerase C-terminal region-like"/>
    <property type="match status" value="1"/>
</dbReference>
<reference evidence="11 12" key="1">
    <citation type="journal article" date="2016" name="Front. Microbiol.">
        <title>Fuerstia marisgermanicae gen. nov., sp. nov., an Unusual Member of the Phylum Planctomycetes from the German Wadden Sea.</title>
        <authorList>
            <person name="Kohn T."/>
            <person name="Heuer A."/>
            <person name="Jogler M."/>
            <person name="Vollmers J."/>
            <person name="Boedeker C."/>
            <person name="Bunk B."/>
            <person name="Rast P."/>
            <person name="Borchert D."/>
            <person name="Glockner I."/>
            <person name="Freese H.M."/>
            <person name="Klenk H.P."/>
            <person name="Overmann J."/>
            <person name="Kaster A.K."/>
            <person name="Rohde M."/>
            <person name="Wiegand S."/>
            <person name="Jogler C."/>
        </authorList>
    </citation>
    <scope>NUCLEOTIDE SEQUENCE [LARGE SCALE GENOMIC DNA]</scope>
    <source>
        <strain evidence="11 12">NH11</strain>
    </source>
</reference>
<dbReference type="OrthoDB" id="9805698at2"/>
<dbReference type="GO" id="GO:0016779">
    <property type="term" value="F:nucleotidyltransferase activity"/>
    <property type="evidence" value="ECO:0007669"/>
    <property type="project" value="UniProtKB-KW"/>
</dbReference>
<dbReference type="AlphaFoldDB" id="A0A1P8WGR8"/>
<dbReference type="CDD" id="cd05398">
    <property type="entry name" value="NT_ClassII-CCAase"/>
    <property type="match status" value="1"/>
</dbReference>
<evidence type="ECO:0000256" key="5">
    <source>
        <dbReference type="ARBA" id="ARBA00022741"/>
    </source>
</evidence>
<dbReference type="Proteomes" id="UP000187735">
    <property type="component" value="Chromosome"/>
</dbReference>
<keyword evidence="2" id="KW-0819">tRNA processing</keyword>
<dbReference type="EMBL" id="CP017641">
    <property type="protein sequence ID" value="APZ93244.1"/>
    <property type="molecule type" value="Genomic_DNA"/>
</dbReference>
<evidence type="ECO:0000256" key="6">
    <source>
        <dbReference type="ARBA" id="ARBA00022840"/>
    </source>
</evidence>
<feature type="domain" description="HD" evidence="10">
    <location>
        <begin position="245"/>
        <end position="367"/>
    </location>
</feature>
<evidence type="ECO:0000256" key="7">
    <source>
        <dbReference type="ARBA" id="ARBA00022842"/>
    </source>
</evidence>
<keyword evidence="4" id="KW-0479">Metal-binding</keyword>
<keyword evidence="12" id="KW-1185">Reference proteome</keyword>
<dbReference type="PANTHER" id="PTHR47545:SF1">
    <property type="entry name" value="MULTIFUNCTIONAL CCA PROTEIN"/>
    <property type="match status" value="1"/>
</dbReference>
<evidence type="ECO:0000313" key="12">
    <source>
        <dbReference type="Proteomes" id="UP000187735"/>
    </source>
</evidence>
<dbReference type="InterPro" id="IPR002646">
    <property type="entry name" value="PolA_pol_head_dom"/>
</dbReference>
<evidence type="ECO:0000259" key="10">
    <source>
        <dbReference type="PROSITE" id="PS51831"/>
    </source>
</evidence>
<keyword evidence="5" id="KW-0547">Nucleotide-binding</keyword>
<keyword evidence="3" id="KW-0548">Nucleotidyltransferase</keyword>
<dbReference type="GO" id="GO:0008033">
    <property type="term" value="P:tRNA processing"/>
    <property type="evidence" value="ECO:0007669"/>
    <property type="project" value="UniProtKB-KW"/>
</dbReference>
<keyword evidence="6" id="KW-0067">ATP-binding</keyword>
<dbReference type="RefSeq" id="WP_077024731.1">
    <property type="nucleotide sequence ID" value="NZ_CP017641.1"/>
</dbReference>
<dbReference type="InterPro" id="IPR006674">
    <property type="entry name" value="HD_domain"/>
</dbReference>
<gene>
    <name evidence="11" type="primary">cca</name>
    <name evidence="11" type="ORF">Fuma_02861</name>
</gene>
<dbReference type="Pfam" id="PF01743">
    <property type="entry name" value="PolyA_pol"/>
    <property type="match status" value="1"/>
</dbReference>
<proteinExistence type="inferred from homology"/>
<dbReference type="CDD" id="cd00077">
    <property type="entry name" value="HDc"/>
    <property type="match status" value="1"/>
</dbReference>
<dbReference type="GO" id="GO:0003723">
    <property type="term" value="F:RNA binding"/>
    <property type="evidence" value="ECO:0007669"/>
    <property type="project" value="UniProtKB-KW"/>
</dbReference>
<name>A0A1P8WGR8_9PLAN</name>